<dbReference type="PANTHER" id="PTHR11647">
    <property type="entry name" value="HYDRANTOINASE/DIHYDROPYRIMIDINASE FAMILY MEMBER"/>
    <property type="match status" value="1"/>
</dbReference>
<dbReference type="InterPro" id="IPR032466">
    <property type="entry name" value="Metal_Hydrolase"/>
</dbReference>
<dbReference type="EMBL" id="MFIF01000009">
    <property type="protein sequence ID" value="OGF86929.1"/>
    <property type="molecule type" value="Genomic_DNA"/>
</dbReference>
<evidence type="ECO:0000313" key="2">
    <source>
        <dbReference type="Proteomes" id="UP000177346"/>
    </source>
</evidence>
<dbReference type="InterPro" id="IPR023100">
    <property type="entry name" value="D-aminoacylase_insert_dom_sf"/>
</dbReference>
<protein>
    <recommendedName>
        <fullName evidence="3">Amidohydrolase 3 domain-containing protein</fullName>
    </recommendedName>
</protein>
<organism evidence="1 2">
    <name type="scientific">Candidatus Giovannonibacteria bacterium RIFCSPLOWO2_01_FULL_46_32</name>
    <dbReference type="NCBI Taxonomy" id="1798353"/>
    <lineage>
        <taxon>Bacteria</taxon>
        <taxon>Candidatus Giovannoniibacteriota</taxon>
    </lineage>
</organism>
<dbReference type="GO" id="GO:0005829">
    <property type="term" value="C:cytosol"/>
    <property type="evidence" value="ECO:0007669"/>
    <property type="project" value="TreeGrafter"/>
</dbReference>
<dbReference type="GO" id="GO:0016812">
    <property type="term" value="F:hydrolase activity, acting on carbon-nitrogen (but not peptide) bonds, in cyclic amides"/>
    <property type="evidence" value="ECO:0007669"/>
    <property type="project" value="TreeGrafter"/>
</dbReference>
<comment type="caution">
    <text evidence="1">The sequence shown here is derived from an EMBL/GenBank/DDBJ whole genome shotgun (WGS) entry which is preliminary data.</text>
</comment>
<dbReference type="InterPro" id="IPR011059">
    <property type="entry name" value="Metal-dep_hydrolase_composite"/>
</dbReference>
<dbReference type="SUPFAM" id="SSF51338">
    <property type="entry name" value="Composite domain of metallo-dependent hydrolases"/>
    <property type="match status" value="1"/>
</dbReference>
<dbReference type="PANTHER" id="PTHR11647:SF1">
    <property type="entry name" value="COLLAPSIN RESPONSE MEDIATOR PROTEIN"/>
    <property type="match status" value="1"/>
</dbReference>
<gene>
    <name evidence="1" type="ORF">A3B19_00645</name>
</gene>
<evidence type="ECO:0000313" key="1">
    <source>
        <dbReference type="EMBL" id="OGF86929.1"/>
    </source>
</evidence>
<dbReference type="Gene3D" id="3.30.1490.130">
    <property type="entry name" value="D-aminoacylase. Domain 3"/>
    <property type="match status" value="1"/>
</dbReference>
<sequence length="514" mass="55249">MAFSILIKNGTVIDGSGNAPYSADIGVSADRIAKIGNLSGEAAERIIDATNLYVTPGFVDITNHSDVYGTLFFVPSQESLLRQGVTTILVGNCGESLAPVARRESLLGLERWTTGFSVPINWNSLSEYYENIERLGVGVNVATLVGHETLKRNANSKEERLFLLEKSFSEGAWGMSSNFSFADWNGDEEGELLGLLAAVKKQGGLYKVHIRDEGKNFLPSVSSVVSLARESAARTVISHFKAVGRGAWADFEGALGIINAAQNEGVAISFDVFPYLRTGSMLVSLLPAWAREGVSEDVLRKLGDPAISAKILAELKSATLHPERILIASALNDKSVVGKDLGKLSARAGIEPEILMVELLKINGLNISVFGKTLSEPNLLTGAKYAGSIIASDGAGYDVAESRFGNLAHPRSFGAFPRFFNLISARAKIPLGDAVAKITSLPAKAAGFSDRGFLKPKYIADVAIFHPEEFKDSATYKNPYRYASGLRFLLISGKLAIEEGAVLPERHGVVLRKK</sequence>
<dbReference type="Proteomes" id="UP000177346">
    <property type="component" value="Unassembled WGS sequence"/>
</dbReference>
<dbReference type="SUPFAM" id="SSF51556">
    <property type="entry name" value="Metallo-dependent hydrolases"/>
    <property type="match status" value="1"/>
</dbReference>
<dbReference type="AlphaFoldDB" id="A0A1F5XGD5"/>
<reference evidence="1 2" key="1">
    <citation type="journal article" date="2016" name="Nat. Commun.">
        <title>Thousands of microbial genomes shed light on interconnected biogeochemical processes in an aquifer system.</title>
        <authorList>
            <person name="Anantharaman K."/>
            <person name="Brown C.T."/>
            <person name="Hug L.A."/>
            <person name="Sharon I."/>
            <person name="Castelle C.J."/>
            <person name="Probst A.J."/>
            <person name="Thomas B.C."/>
            <person name="Singh A."/>
            <person name="Wilkins M.J."/>
            <person name="Karaoz U."/>
            <person name="Brodie E.L."/>
            <person name="Williams K.H."/>
            <person name="Hubbard S.S."/>
            <person name="Banfield J.F."/>
        </authorList>
    </citation>
    <scope>NUCLEOTIDE SEQUENCE [LARGE SCALE GENOMIC DNA]</scope>
</reference>
<proteinExistence type="predicted"/>
<dbReference type="GO" id="GO:0016811">
    <property type="term" value="F:hydrolase activity, acting on carbon-nitrogen (but not peptide) bonds, in linear amides"/>
    <property type="evidence" value="ECO:0007669"/>
    <property type="project" value="InterPro"/>
</dbReference>
<dbReference type="Gene3D" id="2.30.40.10">
    <property type="entry name" value="Urease, subunit C, domain 1"/>
    <property type="match status" value="1"/>
</dbReference>
<accession>A0A1F5XGD5</accession>
<evidence type="ECO:0008006" key="3">
    <source>
        <dbReference type="Google" id="ProtNLM"/>
    </source>
</evidence>
<dbReference type="Gene3D" id="3.20.20.140">
    <property type="entry name" value="Metal-dependent hydrolases"/>
    <property type="match status" value="1"/>
</dbReference>
<dbReference type="InterPro" id="IPR050378">
    <property type="entry name" value="Metallo-dep_Hydrolases_sf"/>
</dbReference>
<name>A0A1F5XGD5_9BACT</name>